<name>A0AAV5F3G0_ELECO</name>
<feature type="region of interest" description="Disordered" evidence="1">
    <location>
        <begin position="148"/>
        <end position="192"/>
    </location>
</feature>
<evidence type="ECO:0000256" key="1">
    <source>
        <dbReference type="SAM" id="MobiDB-lite"/>
    </source>
</evidence>
<dbReference type="Proteomes" id="UP001054889">
    <property type="component" value="Unassembled WGS sequence"/>
</dbReference>
<comment type="caution">
    <text evidence="2">The sequence shown here is derived from an EMBL/GenBank/DDBJ whole genome shotgun (WGS) entry which is preliminary data.</text>
</comment>
<keyword evidence="3" id="KW-1185">Reference proteome</keyword>
<reference evidence="2" key="2">
    <citation type="submission" date="2021-12" db="EMBL/GenBank/DDBJ databases">
        <title>Resequencing data analysis of finger millet.</title>
        <authorList>
            <person name="Hatakeyama M."/>
            <person name="Aluri S."/>
            <person name="Balachadran M.T."/>
            <person name="Sivarajan S.R."/>
            <person name="Poveda L."/>
            <person name="Shimizu-Inatsugi R."/>
            <person name="Schlapbach R."/>
            <person name="Sreeman S.M."/>
            <person name="Shimizu K.K."/>
        </authorList>
    </citation>
    <scope>NUCLEOTIDE SEQUENCE</scope>
</reference>
<feature type="compositionally biased region" description="Polar residues" evidence="1">
    <location>
        <begin position="59"/>
        <end position="69"/>
    </location>
</feature>
<protein>
    <submittedName>
        <fullName evidence="2">Uncharacterized protein</fullName>
    </submittedName>
</protein>
<organism evidence="2 3">
    <name type="scientific">Eleusine coracana subsp. coracana</name>
    <dbReference type="NCBI Taxonomy" id="191504"/>
    <lineage>
        <taxon>Eukaryota</taxon>
        <taxon>Viridiplantae</taxon>
        <taxon>Streptophyta</taxon>
        <taxon>Embryophyta</taxon>
        <taxon>Tracheophyta</taxon>
        <taxon>Spermatophyta</taxon>
        <taxon>Magnoliopsida</taxon>
        <taxon>Liliopsida</taxon>
        <taxon>Poales</taxon>
        <taxon>Poaceae</taxon>
        <taxon>PACMAD clade</taxon>
        <taxon>Chloridoideae</taxon>
        <taxon>Cynodonteae</taxon>
        <taxon>Eleusininae</taxon>
        <taxon>Eleusine</taxon>
    </lineage>
</organism>
<proteinExistence type="predicted"/>
<dbReference type="EMBL" id="BQKI01000081">
    <property type="protein sequence ID" value="GJN29419.1"/>
    <property type="molecule type" value="Genomic_DNA"/>
</dbReference>
<gene>
    <name evidence="2" type="primary">gb17645</name>
    <name evidence="2" type="ORF">PR202_gb17645</name>
</gene>
<accession>A0AAV5F3G0</accession>
<feature type="region of interest" description="Disordered" evidence="1">
    <location>
        <begin position="59"/>
        <end position="82"/>
    </location>
</feature>
<sequence length="280" mass="29202">MLPVGAYYRGSLLLQTRQTISTNLSKLFLHSPPGRNAFSTMACISCALALILAPSSPRSNISTASTTPSRVIGPSNAVPNPHTPATARAFIRWSPKKGRHASGTPLATPSVTDPHPACVTNAPTASCRSTSTCGAQGTTSPEPVARARAWNPAGSSGHASSFSDQRNGAFEASSPAASSRSSSGSGVATVPNPTYATARAGWRASHARQPCGSSEEEEVEVEVGREVVRAEGRQGAEGRWAARAEVTLGGSRPGKALSATADVAARGRSWPMRWRRRLMT</sequence>
<dbReference type="AlphaFoldDB" id="A0AAV5F3G0"/>
<reference evidence="2" key="1">
    <citation type="journal article" date="2018" name="DNA Res.">
        <title>Multiple hybrid de novo genome assembly of finger millet, an orphan allotetraploid crop.</title>
        <authorList>
            <person name="Hatakeyama M."/>
            <person name="Aluri S."/>
            <person name="Balachadran M.T."/>
            <person name="Sivarajan S.R."/>
            <person name="Patrignani A."/>
            <person name="Gruter S."/>
            <person name="Poveda L."/>
            <person name="Shimizu-Inatsugi R."/>
            <person name="Baeten J."/>
            <person name="Francoijs K.J."/>
            <person name="Nataraja K.N."/>
            <person name="Reddy Y.A.N."/>
            <person name="Phadnis S."/>
            <person name="Ravikumar R.L."/>
            <person name="Schlapbach R."/>
            <person name="Sreeman S.M."/>
            <person name="Shimizu K.K."/>
        </authorList>
    </citation>
    <scope>NUCLEOTIDE SEQUENCE</scope>
</reference>
<evidence type="ECO:0000313" key="2">
    <source>
        <dbReference type="EMBL" id="GJN29419.1"/>
    </source>
</evidence>
<evidence type="ECO:0000313" key="3">
    <source>
        <dbReference type="Proteomes" id="UP001054889"/>
    </source>
</evidence>
<feature type="compositionally biased region" description="Polar residues" evidence="1">
    <location>
        <begin position="153"/>
        <end position="166"/>
    </location>
</feature>
<feature type="compositionally biased region" description="Low complexity" evidence="1">
    <location>
        <begin position="168"/>
        <end position="188"/>
    </location>
</feature>